<reference evidence="1" key="1">
    <citation type="submission" date="2018-01" db="EMBL/GenBank/DDBJ databases">
        <authorList>
            <person name="Yu X.-D."/>
        </authorList>
    </citation>
    <scope>NUCLEOTIDE SEQUENCE</scope>
    <source>
        <strain evidence="1">ZX-21</strain>
    </source>
</reference>
<gene>
    <name evidence="1" type="ORF">C0068_16535</name>
</gene>
<dbReference type="SUPFAM" id="SSF56731">
    <property type="entry name" value="DNA primase core"/>
    <property type="match status" value="1"/>
</dbReference>
<dbReference type="EMBL" id="PQGG01000038">
    <property type="protein sequence ID" value="POP51543.1"/>
    <property type="molecule type" value="Genomic_DNA"/>
</dbReference>
<dbReference type="InterPro" id="IPR037068">
    <property type="entry name" value="DNA_primase_core_N_sf"/>
</dbReference>
<sequence length="250" mass="27838">MSGATITKVPVSQIASLLADRALDVAKHLLPNGKQDGVEWVAGNIHGDDGNSLKVRISGNKAGVWCDFANPRDSGDLLELWAAVCGSKADAIKEAKEYLGIRDGEVISLPIKKPEQRTPAFASEVLRPLNEEFNARLHKRLMESPSAIKYLRGRGLSVETIQRFKLGLSTPYTPKDGVTQENALVFPMTGRRNGEFFKKYGYYNIPGVTQNPVDKNGWMKGSPQCYYADAVYSQRYMFVCEGIKDVWRHR</sequence>
<dbReference type="OrthoDB" id="784829at2"/>
<protein>
    <recommendedName>
        <fullName evidence="3">DNA primase</fullName>
    </recommendedName>
</protein>
<evidence type="ECO:0000313" key="2">
    <source>
        <dbReference type="Proteomes" id="UP000237222"/>
    </source>
</evidence>
<dbReference type="Gene3D" id="3.90.980.10">
    <property type="entry name" value="DNA primase, catalytic core, N-terminal domain"/>
    <property type="match status" value="1"/>
</dbReference>
<comment type="caution">
    <text evidence="1">The sequence shown here is derived from an EMBL/GenBank/DDBJ whole genome shotgun (WGS) entry which is preliminary data.</text>
</comment>
<evidence type="ECO:0000313" key="1">
    <source>
        <dbReference type="EMBL" id="POP51543.1"/>
    </source>
</evidence>
<evidence type="ECO:0008006" key="3">
    <source>
        <dbReference type="Google" id="ProtNLM"/>
    </source>
</evidence>
<accession>A0A2S4HC28</accession>
<proteinExistence type="predicted"/>
<name>A0A2S4HC28_9GAMM</name>
<dbReference type="RefSeq" id="WP_103685585.1">
    <property type="nucleotide sequence ID" value="NZ_PQGG01000038.1"/>
</dbReference>
<dbReference type="AlphaFoldDB" id="A0A2S4HC28"/>
<organism evidence="1 2">
    <name type="scientific">Zhongshania marina</name>
    <dbReference type="NCBI Taxonomy" id="2304603"/>
    <lineage>
        <taxon>Bacteria</taxon>
        <taxon>Pseudomonadati</taxon>
        <taxon>Pseudomonadota</taxon>
        <taxon>Gammaproteobacteria</taxon>
        <taxon>Cellvibrionales</taxon>
        <taxon>Spongiibacteraceae</taxon>
        <taxon>Zhongshania</taxon>
    </lineage>
</organism>
<dbReference type="Proteomes" id="UP000237222">
    <property type="component" value="Unassembled WGS sequence"/>
</dbReference>